<feature type="signal peptide" evidence="1">
    <location>
        <begin position="1"/>
        <end position="22"/>
    </location>
</feature>
<dbReference type="AlphaFoldDB" id="X5M3A1"/>
<dbReference type="EMBL" id="HG969191">
    <property type="protein sequence ID" value="CDO46311.1"/>
    <property type="molecule type" value="Genomic_DNA"/>
</dbReference>
<dbReference type="Proteomes" id="UP000019801">
    <property type="component" value="Chromosome I"/>
</dbReference>
<evidence type="ECO:0000313" key="2">
    <source>
        <dbReference type="EMBL" id="CDO46311.1"/>
    </source>
</evidence>
<keyword evidence="1" id="KW-0732">Signal</keyword>
<proteinExistence type="predicted"/>
<evidence type="ECO:0000313" key="3">
    <source>
        <dbReference type="Proteomes" id="UP000019801"/>
    </source>
</evidence>
<dbReference type="RefSeq" id="WP_246786715.1">
    <property type="nucleotide sequence ID" value="NZ_CACVBK010000001.1"/>
</dbReference>
<gene>
    <name evidence="2" type="ORF">BM1374165_00288</name>
</gene>
<accession>X5M3A1</accession>
<sequence>MNIRFFFVVCTIFSCLSSFVKATDRIVLQEEIPVIITYNFSKKDLFFGEQVNPLLNKVILPTHPGNHTVFWKNVAFFFRK</sequence>
<reference evidence="3" key="1">
    <citation type="submission" date="2013-11" db="EMBL/GenBank/DDBJ databases">
        <title>Genome sequencing of Bartonella spp. isolated from human blood.</title>
        <authorList>
            <person name="Raoult D."/>
        </authorList>
    </citation>
    <scope>NUCLEOTIDE SEQUENCE</scope>
    <source>
        <strain evidence="3">BM1374165</strain>
    </source>
</reference>
<dbReference type="PROSITE" id="PS51257">
    <property type="entry name" value="PROKAR_LIPOPROTEIN"/>
    <property type="match status" value="1"/>
</dbReference>
<feature type="chain" id="PRO_5004958708" evidence="1">
    <location>
        <begin position="23"/>
        <end position="80"/>
    </location>
</feature>
<evidence type="ECO:0000256" key="1">
    <source>
        <dbReference type="SAM" id="SignalP"/>
    </source>
</evidence>
<dbReference type="PATRIC" id="fig|38323.4.peg.316"/>
<name>X5M3A1_BARHN</name>
<protein>
    <submittedName>
        <fullName evidence="2">Uncharacterized protein</fullName>
    </submittedName>
</protein>
<dbReference type="KEGG" id="bhs:BM1374165_00288"/>
<organism evidence="2 3">
    <name type="scientific">Bartonella henselae</name>
    <name type="common">Rochalimaea henselae</name>
    <dbReference type="NCBI Taxonomy" id="38323"/>
    <lineage>
        <taxon>Bacteria</taxon>
        <taxon>Pseudomonadati</taxon>
        <taxon>Pseudomonadota</taxon>
        <taxon>Alphaproteobacteria</taxon>
        <taxon>Hyphomicrobiales</taxon>
        <taxon>Bartonellaceae</taxon>
        <taxon>Bartonella</taxon>
    </lineage>
</organism>